<evidence type="ECO:0000313" key="2">
    <source>
        <dbReference type="Proteomes" id="UP000016929"/>
    </source>
</evidence>
<dbReference type="HOGENOM" id="CLU_039092_3_0_1"/>
<evidence type="ECO:0000313" key="1">
    <source>
        <dbReference type="EMBL" id="EMT69790.1"/>
    </source>
</evidence>
<dbReference type="AlphaFoldDB" id="N1S5F2"/>
<keyword evidence="2" id="KW-1185">Reference proteome</keyword>
<evidence type="ECO:0008006" key="3">
    <source>
        <dbReference type="Google" id="ProtNLM"/>
    </source>
</evidence>
<dbReference type="STRING" id="1229665.N1S5F2"/>
<organism evidence="1 2">
    <name type="scientific">Fusarium oxysporum f. sp. cubense (strain race 4)</name>
    <name type="common">Panama disease fungus</name>
    <dbReference type="NCBI Taxonomy" id="2502994"/>
    <lineage>
        <taxon>Eukaryota</taxon>
        <taxon>Fungi</taxon>
        <taxon>Dikarya</taxon>
        <taxon>Ascomycota</taxon>
        <taxon>Pezizomycotina</taxon>
        <taxon>Sordariomycetes</taxon>
        <taxon>Hypocreomycetidae</taxon>
        <taxon>Hypocreales</taxon>
        <taxon>Nectriaceae</taxon>
        <taxon>Fusarium</taxon>
        <taxon>Fusarium oxysporum species complex</taxon>
    </lineage>
</organism>
<reference evidence="2" key="1">
    <citation type="submission" date="2012-09" db="EMBL/GenBank/DDBJ databases">
        <title>Genome sequencing and comparative transcriptomics of race 1 and race 4 of banana pathogen: Fusarium oxysporum f. sp. cubense.</title>
        <authorList>
            <person name="Fang X."/>
            <person name="Huang J."/>
        </authorList>
    </citation>
    <scope>NUCLEOTIDE SEQUENCE [LARGE SCALE GENOMIC DNA]</scope>
    <source>
        <strain evidence="2">race 4</strain>
    </source>
</reference>
<dbReference type="OrthoDB" id="5243934at2759"/>
<dbReference type="EMBL" id="KB726342">
    <property type="protein sequence ID" value="EMT69790.1"/>
    <property type="molecule type" value="Genomic_DNA"/>
</dbReference>
<accession>N1S5F2</accession>
<reference evidence="2" key="2">
    <citation type="journal article" date="2014" name="PLoS ONE">
        <title>Genome and Transcriptome Analysis of the Fungal Pathogen Fusarium oxysporum f. sp. cubense Causing Banana Vascular Wilt Disease.</title>
        <authorList>
            <person name="Guo L."/>
            <person name="Han L."/>
            <person name="Yang L."/>
            <person name="Zeng H."/>
            <person name="Fan D."/>
            <person name="Zhu Y."/>
            <person name="Feng Y."/>
            <person name="Wang G."/>
            <person name="Peng C."/>
            <person name="Jiang X."/>
            <person name="Zhou D."/>
            <person name="Ni P."/>
            <person name="Liang C."/>
            <person name="Liu L."/>
            <person name="Wang J."/>
            <person name="Mao C."/>
            <person name="Fang X."/>
            <person name="Peng M."/>
            <person name="Huang J."/>
        </authorList>
    </citation>
    <scope>NUCLEOTIDE SEQUENCE [LARGE SCALE GENOMIC DNA]</scope>
    <source>
        <strain evidence="2">race 4</strain>
    </source>
</reference>
<proteinExistence type="predicted"/>
<gene>
    <name evidence="1" type="ORF">FOC4_g10000254</name>
</gene>
<dbReference type="Proteomes" id="UP000016929">
    <property type="component" value="Unassembled WGS sequence"/>
</dbReference>
<sequence>MGKQMVEIKDQMTEELQRVREQLETIVTNAMDGPQRSYADVTRLTPFLPHNDSRTLAAPPNPIDVLYCTIDVSRLEEDEARLSAGTIRATVENEVRSELDNPTWRCRAVTKDPKNPHRVRITCRDESEHEIVKRVAETKLAPGARILRDDLYPIRVDNVSRIAVLDEKNEVRVEITETLGRENDTEVAKVAWLSKRDIPKAYGSMVVYLKKRSEARRFINEGFFVAGGESGTTKAFERRDRPKQCYNCQQITSHKAYQCDRPQVCGRCGQEGHHHSACTGTIPKCIPCGGPHESYSRSCRKLYPLQHE</sequence>
<protein>
    <recommendedName>
        <fullName evidence="3">CCHC-type domain-containing protein</fullName>
    </recommendedName>
</protein>
<name>N1S5F2_FUSC4</name>